<proteinExistence type="predicted"/>
<evidence type="ECO:0008006" key="4">
    <source>
        <dbReference type="Google" id="ProtNLM"/>
    </source>
</evidence>
<evidence type="ECO:0000313" key="3">
    <source>
        <dbReference type="Proteomes" id="UP000683925"/>
    </source>
</evidence>
<dbReference type="OrthoDB" id="308791at2759"/>
<evidence type="ECO:0000256" key="1">
    <source>
        <dbReference type="SAM" id="Phobius"/>
    </source>
</evidence>
<gene>
    <name evidence="2" type="ORF">POCTA_138.1.T1180180</name>
</gene>
<feature type="transmembrane region" description="Helical" evidence="1">
    <location>
        <begin position="1327"/>
        <end position="1345"/>
    </location>
</feature>
<reference evidence="2" key="1">
    <citation type="submission" date="2021-01" db="EMBL/GenBank/DDBJ databases">
        <authorList>
            <consortium name="Genoscope - CEA"/>
            <person name="William W."/>
        </authorList>
    </citation>
    <scope>NUCLEOTIDE SEQUENCE</scope>
</reference>
<evidence type="ECO:0000313" key="2">
    <source>
        <dbReference type="EMBL" id="CAD8199142.1"/>
    </source>
</evidence>
<dbReference type="OMA" id="SICFQVW"/>
<dbReference type="Proteomes" id="UP000683925">
    <property type="component" value="Unassembled WGS sequence"/>
</dbReference>
<keyword evidence="1" id="KW-1133">Transmembrane helix</keyword>
<keyword evidence="3" id="KW-1185">Reference proteome</keyword>
<protein>
    <recommendedName>
        <fullName evidence="4">Transmembrane protein</fullName>
    </recommendedName>
</protein>
<sequence>MENEISLYPTVGEYYEYDLYQIMYQNAYIEYEKGEQYYEQQNMNKRVYVNYEQRWIQNPRIGNVDVINQFQEMNSIIGNQYKSLSSNNTHFGTLSMENEVIIYKWDDQTLQQIGSSVYIDSSYNCFNIHLFAFFDILVDCYQDDQFNLLIVYDQQYHSKYSWQSSLPIKTKFLSMVSDNNTYIIYAQYYYNYSMLSLFSHQYANLTQWNNNFVDFDIPIRINPYIYILTQQQILQCTISSNQAFQLQYNFTSPNISNFISINLYYNIQTYSQCDQILLQYPSDSGEQFLITSLWGCTNQIIINNIDNQYKFNEPLQTILQNNQYIIFQQNQLIHLYQIGKALVFQYNNKIETNSLLYFNFDNELFSFNEIIIAYKIQIPSLQVNLTNIQVPGNNSNFTLMCFNQKKELQSQSILKINLIILPKNDTNIYVMFNQSFPQYQYAIMNNNVKITFSSYSGSFLNFQKNYDIDYFQFSSTTFTTIGSLSYYYLVQQLSIMQNSSETLLFFIGYNKSQLSIFYCSNYPQQSKLQYKEFNVIKISVNAISLQTAYSIYPEILIIGLSDNQTIYLYQQQYEVNRTYSNQNQTFEQEIINFLVTQNNVVILFSNKEIQIMTLDFENISTLNQDQINQHFQNKTIQFNPQQIVMNTQLQSSFLFINNIYEVIIISLQQNSKPIPIQLIQVNFAIKQINLVNQQLILTFVCNNYQSICFQVWNVQNLPKYYYYEKDLYEVDNDNNLTIQSDNLFFYVTFPNSTVYIYNPSLPYHMSLYFKTTQLSINSIAFQNQNSLSFNQSIIFGYNTFYSLTQTQGMLIQYLQSNQYNFTYPQTIYSYTVTSALNPSAIQRTPNQSITQLTSFSVIKNKSVTINLTLDEQDNRDNHFSYPLNLLVDRQYQICKILLNISDSNSINFFSVTKWIAKGCAITANKSIYSTSMQNTKVSENSLLTSINNQFVSLLNNNQITILNNRFQNSGYTKINFSLCLASTSFNYTYYLICQNKTSQYLINFTLSSSGKIANQTYLQLPIAFQNIFKMRISLSQVFILGKFDNQDQNLYWFNQSNNSFLQLTQEFSILNDNEYNCQDFSVEIFYFEGYKQQNMIIIFQVIRNQLFYRIMEIQSENVIINPLIYVIVHYCNFQYSCIELNQFNYVLIIKIIDRQLTFLVTDTYSVSHLVSIIINPEKMQQFNSLANVIRTIPNYLNFLYTGNSVYFRGILIQQFTKMNEYVMGIYYLDSYESKSIYEPILMQGYFQTNASNQYAVIVNQEYPSVISLYVGPKDKLIFSSFSTQNITCNLGKKLLQRSVYLKCSNSYSNGIYNITFNLQSKEHNSKAQMYFLLSLIILLLFYFFYKIISKMRSLNQLNMDEEL</sequence>
<name>A0A8S1XEF7_PAROT</name>
<dbReference type="EMBL" id="CAJJDP010000118">
    <property type="protein sequence ID" value="CAD8199142.1"/>
    <property type="molecule type" value="Genomic_DNA"/>
</dbReference>
<keyword evidence="1" id="KW-0472">Membrane</keyword>
<organism evidence="2 3">
    <name type="scientific">Paramecium octaurelia</name>
    <dbReference type="NCBI Taxonomy" id="43137"/>
    <lineage>
        <taxon>Eukaryota</taxon>
        <taxon>Sar</taxon>
        <taxon>Alveolata</taxon>
        <taxon>Ciliophora</taxon>
        <taxon>Intramacronucleata</taxon>
        <taxon>Oligohymenophorea</taxon>
        <taxon>Peniculida</taxon>
        <taxon>Parameciidae</taxon>
        <taxon>Paramecium</taxon>
    </lineage>
</organism>
<comment type="caution">
    <text evidence="2">The sequence shown here is derived from an EMBL/GenBank/DDBJ whole genome shotgun (WGS) entry which is preliminary data.</text>
</comment>
<accession>A0A8S1XEF7</accession>
<keyword evidence="1" id="KW-0812">Transmembrane</keyword>